<organism evidence="1 2">
    <name type="scientific">candidate division WOR-3 bacterium</name>
    <dbReference type="NCBI Taxonomy" id="2052148"/>
    <lineage>
        <taxon>Bacteria</taxon>
        <taxon>Bacteria division WOR-3</taxon>
    </lineage>
</organism>
<dbReference type="Proteomes" id="UP000779900">
    <property type="component" value="Unassembled WGS sequence"/>
</dbReference>
<sequence>MRKLRIPLIIVVVLAVAYVLAGSWAGARAARAEAALKAGGHPVTVEDIDPAFSAGSESAARAYSSAAALLSTGDLERLKLIDSLGWEAGRPANAELLKEKSAALDLVAQAAAMGPADFGMNVRDGFAARICPILRQYGGFRTLLRVDALELAAGGKPDSALAVLATSTRLAHAFAEPPIIYHLVSMIKLDSVFTAAAAIAPKAGVPAIEQLAAEFARLDFKAAEYRSIEAEAVFTGVAAAAGQTTMSGLPALLVRLLVPLRKYGQARFLETVHSQLGVVREPWYEGQARLAAIELPQKGLLGRFVGIYVFNTAKFYERSERTTAWRDVAAIGLKALIIKKQTGRLPADLAAIDPNAPVDRFSGKPYLYKVLPDGFEVYSVGPDGKDDGGAASADLAFRVAI</sequence>
<accession>A0A937XH04</accession>
<reference evidence="1" key="1">
    <citation type="submission" date="2019-03" db="EMBL/GenBank/DDBJ databases">
        <title>Lake Tanganyika Metagenome-Assembled Genomes (MAGs).</title>
        <authorList>
            <person name="Tran P."/>
        </authorList>
    </citation>
    <scope>NUCLEOTIDE SEQUENCE</scope>
    <source>
        <strain evidence="1">K_DeepCast_150m_m2_040</strain>
    </source>
</reference>
<comment type="caution">
    <text evidence="1">The sequence shown here is derived from an EMBL/GenBank/DDBJ whole genome shotgun (WGS) entry which is preliminary data.</text>
</comment>
<evidence type="ECO:0000313" key="1">
    <source>
        <dbReference type="EMBL" id="MBM3331254.1"/>
    </source>
</evidence>
<evidence type="ECO:0000313" key="2">
    <source>
        <dbReference type="Proteomes" id="UP000779900"/>
    </source>
</evidence>
<dbReference type="EMBL" id="VGIR01000023">
    <property type="protein sequence ID" value="MBM3331254.1"/>
    <property type="molecule type" value="Genomic_DNA"/>
</dbReference>
<name>A0A937XH04_UNCW3</name>
<dbReference type="AlphaFoldDB" id="A0A937XH04"/>
<proteinExistence type="predicted"/>
<protein>
    <submittedName>
        <fullName evidence="1">Uncharacterized protein</fullName>
    </submittedName>
</protein>
<gene>
    <name evidence="1" type="ORF">FJY68_05290</name>
</gene>